<protein>
    <submittedName>
        <fullName evidence="1">Uncharacterized protein</fullName>
    </submittedName>
</protein>
<dbReference type="Proteomes" id="UP000070529">
    <property type="component" value="Unassembled WGS sequence"/>
</dbReference>
<keyword evidence="2" id="KW-1185">Reference proteome</keyword>
<dbReference type="OrthoDB" id="6312605at2"/>
<comment type="caution">
    <text evidence="1">The sequence shown here is derived from an EMBL/GenBank/DDBJ whole genome shotgun (WGS) entry which is preliminary data.</text>
</comment>
<gene>
    <name evidence="1" type="ORF">ATN88_03845</name>
</gene>
<proteinExistence type="predicted"/>
<name>A0A135IBZ5_9GAMM</name>
<dbReference type="EMBL" id="LNTY01000006">
    <property type="protein sequence ID" value="KXF82908.1"/>
    <property type="molecule type" value="Genomic_DNA"/>
</dbReference>
<evidence type="ECO:0000313" key="1">
    <source>
        <dbReference type="EMBL" id="KXF82908.1"/>
    </source>
</evidence>
<organism evidence="1 2">
    <name type="scientific">Enterovibrio coralii</name>
    <dbReference type="NCBI Taxonomy" id="294935"/>
    <lineage>
        <taxon>Bacteria</taxon>
        <taxon>Pseudomonadati</taxon>
        <taxon>Pseudomonadota</taxon>
        <taxon>Gammaproteobacteria</taxon>
        <taxon>Vibrionales</taxon>
        <taxon>Vibrionaceae</taxon>
        <taxon>Enterovibrio</taxon>
    </lineage>
</organism>
<dbReference type="AlphaFoldDB" id="A0A135IBZ5"/>
<sequence>MHKYLVSNIADRRHAKIYGVGAFFDLEKSQHGWDEYSQIQVGDSVYVINKNRNVAVEYKVTEIKDNLLLEADPVWGHKVIAMQGGNTRVLFGKPLNRIDQEYSSFIKKNKVSNSKISNETGLMLQGFNCAAFE</sequence>
<evidence type="ECO:0000313" key="2">
    <source>
        <dbReference type="Proteomes" id="UP000070529"/>
    </source>
</evidence>
<reference evidence="1 2" key="1">
    <citation type="submission" date="2015-11" db="EMBL/GenBank/DDBJ databases">
        <title>Genomic Taxonomy of the Vibrionaceae.</title>
        <authorList>
            <person name="Gomez-Gil B."/>
            <person name="Enciso-Ibarra J."/>
        </authorList>
    </citation>
    <scope>NUCLEOTIDE SEQUENCE [LARGE SCALE GENOMIC DNA]</scope>
    <source>
        <strain evidence="1 2">CAIM 912</strain>
    </source>
</reference>
<dbReference type="RefSeq" id="WP_067409984.1">
    <property type="nucleotide sequence ID" value="NZ_LNTY01000006.1"/>
</dbReference>
<accession>A0A135IBZ5</accession>